<keyword evidence="1" id="KW-0812">Transmembrane</keyword>
<organism evidence="2 3">
    <name type="scientific">Polyplax serrata</name>
    <name type="common">Common mouse louse</name>
    <dbReference type="NCBI Taxonomy" id="468196"/>
    <lineage>
        <taxon>Eukaryota</taxon>
        <taxon>Metazoa</taxon>
        <taxon>Ecdysozoa</taxon>
        <taxon>Arthropoda</taxon>
        <taxon>Hexapoda</taxon>
        <taxon>Insecta</taxon>
        <taxon>Pterygota</taxon>
        <taxon>Neoptera</taxon>
        <taxon>Paraneoptera</taxon>
        <taxon>Psocodea</taxon>
        <taxon>Troctomorpha</taxon>
        <taxon>Phthiraptera</taxon>
        <taxon>Anoplura</taxon>
        <taxon>Polyplacidae</taxon>
        <taxon>Polyplax</taxon>
    </lineage>
</organism>
<evidence type="ECO:0000313" key="2">
    <source>
        <dbReference type="EMBL" id="KAK6632699.1"/>
    </source>
</evidence>
<proteinExistence type="predicted"/>
<dbReference type="AlphaFoldDB" id="A0AAN8S6C7"/>
<gene>
    <name evidence="2" type="ORF">RUM43_013469</name>
</gene>
<name>A0AAN8S6C7_POLSC</name>
<dbReference type="SUPFAM" id="SSF51197">
    <property type="entry name" value="Clavaminate synthase-like"/>
    <property type="match status" value="1"/>
</dbReference>
<dbReference type="EMBL" id="JAWJWE010000007">
    <property type="protein sequence ID" value="KAK6632699.1"/>
    <property type="molecule type" value="Genomic_DNA"/>
</dbReference>
<accession>A0AAN8S6C7</accession>
<comment type="caution">
    <text evidence="2">The sequence shown here is derived from an EMBL/GenBank/DDBJ whole genome shotgun (WGS) entry which is preliminary data.</text>
</comment>
<evidence type="ECO:0008006" key="4">
    <source>
        <dbReference type="Google" id="ProtNLM"/>
    </source>
</evidence>
<feature type="transmembrane region" description="Helical" evidence="1">
    <location>
        <begin position="58"/>
        <end position="82"/>
    </location>
</feature>
<keyword evidence="1" id="KW-1133">Transmembrane helix</keyword>
<dbReference type="Gene3D" id="2.60.120.650">
    <property type="entry name" value="Cupin"/>
    <property type="match status" value="1"/>
</dbReference>
<protein>
    <recommendedName>
        <fullName evidence="4">Transmembrane protein</fullName>
    </recommendedName>
</protein>
<evidence type="ECO:0000256" key="1">
    <source>
        <dbReference type="SAM" id="Phobius"/>
    </source>
</evidence>
<reference evidence="2 3" key="1">
    <citation type="submission" date="2023-10" db="EMBL/GenBank/DDBJ databases">
        <title>Genomes of two closely related lineages of the louse Polyplax serrata with different host specificities.</title>
        <authorList>
            <person name="Martinu J."/>
            <person name="Tarabai H."/>
            <person name="Stefka J."/>
            <person name="Hypsa V."/>
        </authorList>
    </citation>
    <scope>NUCLEOTIDE SEQUENCE [LARGE SCALE GENOMIC DNA]</scope>
    <source>
        <strain evidence="2">HR10_N</strain>
    </source>
</reference>
<sequence length="318" mass="36497">MASYRKQQIIQNHEKIQKVFEKFVLLNRKMVEHKFSLVELEKLSFDDGRSRKSDKNSFLSTSIYLLSVIAVVFVTLFFSFLVKFPILDVLVDNTLGIRCVIPNNYFIWEATRPVTDCSICENVTEVLNLHNVSRESFAEFAYTSRPLVIRNAAADWPAMKVFNFEFFKSLFENIDGSYESVEDECQFLTFKTEFLSLRDVFKMTPARVANRKGEKPWYVGCCHLSDVSGSGGVLERSAVFRKCIPNPLYNSKVYYLLGPGRSIILFESRDYREWFGGPKLELLIPLNFNGILKEGWKIIPYKKHPLAVASPAETAAGD</sequence>
<evidence type="ECO:0000313" key="3">
    <source>
        <dbReference type="Proteomes" id="UP001372834"/>
    </source>
</evidence>
<keyword evidence="1" id="KW-0472">Membrane</keyword>
<dbReference type="Proteomes" id="UP001372834">
    <property type="component" value="Unassembled WGS sequence"/>
</dbReference>